<dbReference type="InterPro" id="IPR028082">
    <property type="entry name" value="Peripla_BP_I"/>
</dbReference>
<evidence type="ECO:0000259" key="3">
    <source>
        <dbReference type="Pfam" id="PF13458"/>
    </source>
</evidence>
<protein>
    <submittedName>
        <fullName evidence="4">Unannotated protein</fullName>
    </submittedName>
</protein>
<dbReference type="InterPro" id="IPR028081">
    <property type="entry name" value="Leu-bd"/>
</dbReference>
<dbReference type="SUPFAM" id="SSF53822">
    <property type="entry name" value="Periplasmic binding protein-like I"/>
    <property type="match status" value="1"/>
</dbReference>
<dbReference type="PANTHER" id="PTHR30483">
    <property type="entry name" value="LEUCINE-SPECIFIC-BINDING PROTEIN"/>
    <property type="match status" value="1"/>
</dbReference>
<keyword evidence="1" id="KW-0732">Signal</keyword>
<accession>A0A6J7CLZ7</accession>
<dbReference type="AlphaFoldDB" id="A0A6J7CLZ7"/>
<evidence type="ECO:0000256" key="2">
    <source>
        <dbReference type="SAM" id="MobiDB-lite"/>
    </source>
</evidence>
<sequence>MSHATTRFGTRGGRLFAACAGLTAFALLAGACGSDKASAPATSPSATTPATTAGTDDGGSTFVTTPSSQPPTTDLGPATGEKLRVGLVNTEGTPGLDFPDIRKDITAAVGYLNEHGGFGGRPIELVPCIVKGTPETSQSCAQELVGQKVDMVLIGLDLFPAYPTYNAAKLPIIGVLPILPGDYTADALFITGGNATVMSAVAQVAKDHFKAKSVAIISASNAGSAQSAAAAAASLKIAGIESTAVTGGDNETDAGFQALMRQAAQSNPDIIISLYADAGCIGTMRGRAALGITIPVITTGICSSKDVLSEVGDDALGWTFAGVQTSADTPARAIMQQVLAPVLNVPAAEIDQNGLGLGGLGYLTAMSLAEYANKLAGTGVAITAQSLYDYLKTSKDLKLFGGNAPIECGALPAYSAVCSYIFPFAEYQAGGKVVTIPGLEGVSSKALLP</sequence>
<feature type="domain" description="Leucine-binding protein" evidence="3">
    <location>
        <begin position="84"/>
        <end position="397"/>
    </location>
</feature>
<dbReference type="PANTHER" id="PTHR30483:SF6">
    <property type="entry name" value="PERIPLASMIC BINDING PROTEIN OF ABC TRANSPORTER FOR NATURAL AMINO ACIDS"/>
    <property type="match status" value="1"/>
</dbReference>
<feature type="region of interest" description="Disordered" evidence="2">
    <location>
        <begin position="37"/>
        <end position="79"/>
    </location>
</feature>
<dbReference type="EMBL" id="CAFBLP010000001">
    <property type="protein sequence ID" value="CAB4858115.1"/>
    <property type="molecule type" value="Genomic_DNA"/>
</dbReference>
<evidence type="ECO:0000313" key="4">
    <source>
        <dbReference type="EMBL" id="CAB4858115.1"/>
    </source>
</evidence>
<evidence type="ECO:0000256" key="1">
    <source>
        <dbReference type="ARBA" id="ARBA00022729"/>
    </source>
</evidence>
<proteinExistence type="predicted"/>
<organism evidence="4">
    <name type="scientific">freshwater metagenome</name>
    <dbReference type="NCBI Taxonomy" id="449393"/>
    <lineage>
        <taxon>unclassified sequences</taxon>
        <taxon>metagenomes</taxon>
        <taxon>ecological metagenomes</taxon>
    </lineage>
</organism>
<dbReference type="InterPro" id="IPR051010">
    <property type="entry name" value="BCAA_transport"/>
</dbReference>
<dbReference type="Pfam" id="PF13458">
    <property type="entry name" value="Peripla_BP_6"/>
    <property type="match status" value="1"/>
</dbReference>
<name>A0A6J7CLZ7_9ZZZZ</name>
<feature type="compositionally biased region" description="Polar residues" evidence="2">
    <location>
        <begin position="62"/>
        <end position="72"/>
    </location>
</feature>
<dbReference type="PROSITE" id="PS51257">
    <property type="entry name" value="PROKAR_LIPOPROTEIN"/>
    <property type="match status" value="1"/>
</dbReference>
<dbReference type="Gene3D" id="3.40.50.2300">
    <property type="match status" value="2"/>
</dbReference>
<feature type="compositionally biased region" description="Low complexity" evidence="2">
    <location>
        <begin position="37"/>
        <end position="61"/>
    </location>
</feature>
<reference evidence="4" key="1">
    <citation type="submission" date="2020-05" db="EMBL/GenBank/DDBJ databases">
        <authorList>
            <person name="Chiriac C."/>
            <person name="Salcher M."/>
            <person name="Ghai R."/>
            <person name="Kavagutti S V."/>
        </authorList>
    </citation>
    <scope>NUCLEOTIDE SEQUENCE</scope>
</reference>
<gene>
    <name evidence="4" type="ORF">UFOPK3376_00098</name>
</gene>